<dbReference type="RefSeq" id="WP_062635674.1">
    <property type="nucleotide sequence ID" value="NZ_FCOG02000016.1"/>
</dbReference>
<protein>
    <submittedName>
        <fullName evidence="3">Uncharacterized lipoprotein YmbA</fullName>
    </submittedName>
</protein>
<dbReference type="SUPFAM" id="SSF159594">
    <property type="entry name" value="XCC0632-like"/>
    <property type="match status" value="1"/>
</dbReference>
<reference evidence="3 4" key="1">
    <citation type="submission" date="2017-09" db="EMBL/GenBank/DDBJ databases">
        <authorList>
            <person name="Varghese N."/>
            <person name="Submissions S."/>
        </authorList>
    </citation>
    <scope>NUCLEOTIDE SEQUENCE [LARGE SCALE GENOMIC DNA]</scope>
    <source>
        <strain evidence="3 4">OK806</strain>
    </source>
</reference>
<dbReference type="Gene3D" id="3.40.50.10610">
    <property type="entry name" value="ABC-type transport auxiliary lipoprotein component"/>
    <property type="match status" value="1"/>
</dbReference>
<gene>
    <name evidence="3" type="ORF">SAMN05446927_2629</name>
</gene>
<evidence type="ECO:0000256" key="1">
    <source>
        <dbReference type="SAM" id="SignalP"/>
    </source>
</evidence>
<comment type="caution">
    <text evidence="3">The sequence shown here is derived from an EMBL/GenBank/DDBJ whole genome shotgun (WGS) entry which is preliminary data.</text>
</comment>
<dbReference type="EMBL" id="OCSU01000001">
    <property type="protein sequence ID" value="SOE63935.1"/>
    <property type="molecule type" value="Genomic_DNA"/>
</dbReference>
<accession>A0A7Z7N2X7</accession>
<keyword evidence="4" id="KW-1185">Reference proteome</keyword>
<proteinExistence type="predicted"/>
<dbReference type="AlphaFoldDB" id="A0A7Z7N2X7"/>
<feature type="chain" id="PRO_5031403784" evidence="1">
    <location>
        <begin position="21"/>
        <end position="194"/>
    </location>
</feature>
<organism evidence="3 4">
    <name type="scientific">Caballeronia arationis</name>
    <dbReference type="NCBI Taxonomy" id="1777142"/>
    <lineage>
        <taxon>Bacteria</taxon>
        <taxon>Pseudomonadati</taxon>
        <taxon>Pseudomonadota</taxon>
        <taxon>Betaproteobacteria</taxon>
        <taxon>Burkholderiales</taxon>
        <taxon>Burkholderiaceae</taxon>
        <taxon>Caballeronia</taxon>
    </lineage>
</organism>
<dbReference type="Proteomes" id="UP000219522">
    <property type="component" value="Unassembled WGS sequence"/>
</dbReference>
<keyword evidence="1" id="KW-0732">Signal</keyword>
<feature type="signal peptide" evidence="1">
    <location>
        <begin position="1"/>
        <end position="20"/>
    </location>
</feature>
<sequence length="194" mass="20600">MRVFIVILSAALSMSIAGCAGSPQAKFYTLSAVGPLQTATASASPVPIAIEWVTVPELVDRPQMVVRVDATRVEIDEYARWAEPLKSQIPRVIAEDLMRLVPGARVSVFPQRPDDGAGYRVSVDVQSFESAPGTMAGIAVLWSVRPPKGTTVSGRTVVHEPVSAGGYDALIDAHNRGIGAVSADIARTIQQAQH</sequence>
<evidence type="ECO:0000259" key="2">
    <source>
        <dbReference type="Pfam" id="PF03886"/>
    </source>
</evidence>
<dbReference type="InterPro" id="IPR005586">
    <property type="entry name" value="ABC_trans_aux"/>
</dbReference>
<name>A0A7Z7N2X7_9BURK</name>
<evidence type="ECO:0000313" key="3">
    <source>
        <dbReference type="EMBL" id="SOE63935.1"/>
    </source>
</evidence>
<dbReference type="Pfam" id="PF03886">
    <property type="entry name" value="ABC_trans_aux"/>
    <property type="match status" value="1"/>
</dbReference>
<evidence type="ECO:0000313" key="4">
    <source>
        <dbReference type="Proteomes" id="UP000219522"/>
    </source>
</evidence>
<feature type="domain" description="ABC-type transport auxiliary lipoprotein component" evidence="2">
    <location>
        <begin position="28"/>
        <end position="186"/>
    </location>
</feature>
<keyword evidence="3" id="KW-0449">Lipoprotein</keyword>
<dbReference type="PROSITE" id="PS51257">
    <property type="entry name" value="PROKAR_LIPOPROTEIN"/>
    <property type="match status" value="1"/>
</dbReference>